<comment type="similarity">
    <text evidence="5">Belongs to the lyase 1 family. Adenylosuccinate lyase subfamily.</text>
</comment>
<dbReference type="EC" id="4.3.2.2" evidence="4 5"/>
<evidence type="ECO:0000313" key="8">
    <source>
        <dbReference type="Proteomes" id="UP000655830"/>
    </source>
</evidence>
<comment type="catalytic activity">
    <reaction evidence="5">
        <text>(2S)-2-[5-amino-1-(5-phospho-beta-D-ribosyl)imidazole-4-carboxamido]succinate = 5-amino-1-(5-phospho-beta-D-ribosyl)imidazole-4-carboxamide + fumarate</text>
        <dbReference type="Rhea" id="RHEA:23920"/>
        <dbReference type="ChEBI" id="CHEBI:29806"/>
        <dbReference type="ChEBI" id="CHEBI:58443"/>
        <dbReference type="ChEBI" id="CHEBI:58475"/>
        <dbReference type="EC" id="4.3.2.2"/>
    </reaction>
</comment>
<dbReference type="PROSITE" id="PS00163">
    <property type="entry name" value="FUMARATE_LYASES"/>
    <property type="match status" value="1"/>
</dbReference>
<dbReference type="Pfam" id="PF00206">
    <property type="entry name" value="Lyase_1"/>
    <property type="match status" value="1"/>
</dbReference>
<accession>A0A926EFN7</accession>
<dbReference type="PRINTS" id="PR00149">
    <property type="entry name" value="FUMRATELYASE"/>
</dbReference>
<evidence type="ECO:0000256" key="2">
    <source>
        <dbReference type="ARBA" id="ARBA00022755"/>
    </source>
</evidence>
<evidence type="ECO:0000256" key="5">
    <source>
        <dbReference type="RuleBase" id="RU361172"/>
    </source>
</evidence>
<dbReference type="NCBIfam" id="TIGR00928">
    <property type="entry name" value="purB"/>
    <property type="match status" value="1"/>
</dbReference>
<dbReference type="InterPro" id="IPR022761">
    <property type="entry name" value="Fumarate_lyase_N"/>
</dbReference>
<dbReference type="InterPro" id="IPR000362">
    <property type="entry name" value="Fumarate_lyase_fam"/>
</dbReference>
<dbReference type="GO" id="GO:0070626">
    <property type="term" value="F:(S)-2-(5-amino-1-(5-phospho-D-ribosyl)imidazole-4-carboxamido) succinate lyase (fumarate-forming) activity"/>
    <property type="evidence" value="ECO:0007669"/>
    <property type="project" value="TreeGrafter"/>
</dbReference>
<feature type="domain" description="Adenylosuccinate lyase C-terminal" evidence="6">
    <location>
        <begin position="369"/>
        <end position="453"/>
    </location>
</feature>
<evidence type="ECO:0000256" key="3">
    <source>
        <dbReference type="ARBA" id="ARBA00023239"/>
    </source>
</evidence>
<name>A0A926EFN7_9FIRM</name>
<dbReference type="PANTHER" id="PTHR43172:SF1">
    <property type="entry name" value="ADENYLOSUCCINATE LYASE"/>
    <property type="match status" value="1"/>
</dbReference>
<dbReference type="Pfam" id="PF10397">
    <property type="entry name" value="ADSL_C"/>
    <property type="match status" value="1"/>
</dbReference>
<dbReference type="CDD" id="cd03302">
    <property type="entry name" value="Adenylsuccinate_lyase_2"/>
    <property type="match status" value="1"/>
</dbReference>
<organism evidence="7 8">
    <name type="scientific">Zhenhengia yiwuensis</name>
    <dbReference type="NCBI Taxonomy" id="2763666"/>
    <lineage>
        <taxon>Bacteria</taxon>
        <taxon>Bacillati</taxon>
        <taxon>Bacillota</taxon>
        <taxon>Clostridia</taxon>
        <taxon>Lachnospirales</taxon>
        <taxon>Lachnospiraceae</taxon>
        <taxon>Zhenhengia</taxon>
    </lineage>
</organism>
<protein>
    <recommendedName>
        <fullName evidence="4 5">Adenylosuccinate lyase</fullName>
        <shortName evidence="5">ASL</shortName>
        <ecNumber evidence="4 5">4.3.2.2</ecNumber>
    </recommendedName>
    <alternativeName>
        <fullName evidence="5">Adenylosuccinase</fullName>
    </alternativeName>
</protein>
<dbReference type="SUPFAM" id="SSF48557">
    <property type="entry name" value="L-aspartase-like"/>
    <property type="match status" value="1"/>
</dbReference>
<proteinExistence type="inferred from homology"/>
<dbReference type="GO" id="GO:0008652">
    <property type="term" value="P:amino acid biosynthetic process"/>
    <property type="evidence" value="ECO:0007669"/>
    <property type="project" value="UniProtKB-KW"/>
</dbReference>
<evidence type="ECO:0000256" key="1">
    <source>
        <dbReference type="ARBA" id="ARBA00022605"/>
    </source>
</evidence>
<evidence type="ECO:0000313" key="7">
    <source>
        <dbReference type="EMBL" id="MBC8579469.1"/>
    </source>
</evidence>
<dbReference type="RefSeq" id="WP_177672158.1">
    <property type="nucleotide sequence ID" value="NZ_JACRSY010000010.1"/>
</dbReference>
<dbReference type="Proteomes" id="UP000655830">
    <property type="component" value="Unassembled WGS sequence"/>
</dbReference>
<evidence type="ECO:0000256" key="4">
    <source>
        <dbReference type="NCBIfam" id="TIGR00928"/>
    </source>
</evidence>
<dbReference type="SMART" id="SM00998">
    <property type="entry name" value="ADSL_C"/>
    <property type="match status" value="1"/>
</dbReference>
<dbReference type="Gene3D" id="1.10.275.60">
    <property type="match status" value="1"/>
</dbReference>
<evidence type="ECO:0000259" key="6">
    <source>
        <dbReference type="SMART" id="SM00998"/>
    </source>
</evidence>
<reference evidence="7" key="1">
    <citation type="submission" date="2020-08" db="EMBL/GenBank/DDBJ databases">
        <title>Genome public.</title>
        <authorList>
            <person name="Liu C."/>
            <person name="Sun Q."/>
        </authorList>
    </citation>
    <scope>NUCLEOTIDE SEQUENCE</scope>
    <source>
        <strain evidence="7">NSJ-12</strain>
    </source>
</reference>
<keyword evidence="3 5" id="KW-0456">Lyase</keyword>
<dbReference type="InterPro" id="IPR019468">
    <property type="entry name" value="AdenyloSucc_lyase_C"/>
</dbReference>
<dbReference type="GO" id="GO:0044208">
    <property type="term" value="P:'de novo' AMP biosynthetic process"/>
    <property type="evidence" value="ECO:0007669"/>
    <property type="project" value="TreeGrafter"/>
</dbReference>
<dbReference type="InterPro" id="IPR020557">
    <property type="entry name" value="Fumarate_lyase_CS"/>
</dbReference>
<gene>
    <name evidence="7" type="ORF">H8718_07995</name>
</gene>
<dbReference type="Gene3D" id="1.20.200.10">
    <property type="entry name" value="Fumarase/aspartase (Central domain)"/>
    <property type="match status" value="1"/>
</dbReference>
<dbReference type="GO" id="GO:0005829">
    <property type="term" value="C:cytosol"/>
    <property type="evidence" value="ECO:0007669"/>
    <property type="project" value="TreeGrafter"/>
</dbReference>
<sequence>MKDTYSSPLAGRYASREMLYLFSDDKKFRTWRKLWITLAETEQELGLAITDEQIEEMKKYEQDINYDVADAWEKKVRHDVMAHVHAYGEQAEKAMPIIHLGATSCYVGDNTDLIIMYEALEVIRVKVLNVMQKLTEFALKYKGMPTLGFTHFQAAQLTTVGKRATLWLQELWLDLQEIDHLLAHKRLRGAKGTTGTQATFLTLFDGDFEKVKALDKRIAEKLGYEDVFPVTGQTYSRKVDAQILNALSQVAQSAYKFSNDIRLLQHLKEIEEPFEKNQIGSSAMAYKRNPMRSERISALSRFVICDALNPAMTSSTQWFERTLDDSANKRLSVSEAFLATDAILETYLNITDGLVVYPKVIATHIQNELPFMATEVILMEGVKRGGDRQELHEKIRVLSMEAAYEVKQNGKPNDLIERILADGTFKMTEEELRSILKPELFIGCASMQVDDFIGEVIQPILDANAEVLGRAGEVRV</sequence>
<dbReference type="EMBL" id="JACRSY010000010">
    <property type="protein sequence ID" value="MBC8579469.1"/>
    <property type="molecule type" value="Genomic_DNA"/>
</dbReference>
<dbReference type="AlphaFoldDB" id="A0A926EFN7"/>
<dbReference type="InterPro" id="IPR008948">
    <property type="entry name" value="L-Aspartase-like"/>
</dbReference>
<dbReference type="Gene3D" id="1.10.40.30">
    <property type="entry name" value="Fumarase/aspartase (C-terminal domain)"/>
    <property type="match status" value="1"/>
</dbReference>
<dbReference type="InterPro" id="IPR004769">
    <property type="entry name" value="Pur_lyase"/>
</dbReference>
<comment type="pathway">
    <text evidence="5">Purine metabolism; AMP biosynthesis via de novo pathway; AMP from IMP: step 2/2.</text>
</comment>
<dbReference type="GO" id="GO:0004018">
    <property type="term" value="F:N6-(1,2-dicarboxyethyl)AMP AMP-lyase (fumarate-forming) activity"/>
    <property type="evidence" value="ECO:0007669"/>
    <property type="project" value="UniProtKB-UniRule"/>
</dbReference>
<dbReference type="FunFam" id="1.10.275.60:FF:000001">
    <property type="entry name" value="Adenylosuccinate lyase"/>
    <property type="match status" value="1"/>
</dbReference>
<dbReference type="PANTHER" id="PTHR43172">
    <property type="entry name" value="ADENYLOSUCCINATE LYASE"/>
    <property type="match status" value="1"/>
</dbReference>
<keyword evidence="8" id="KW-1185">Reference proteome</keyword>
<comment type="caution">
    <text evidence="7">The sequence shown here is derived from an EMBL/GenBank/DDBJ whole genome shotgun (WGS) entry which is preliminary data.</text>
</comment>
<keyword evidence="2 5" id="KW-0658">Purine biosynthesis</keyword>
<comment type="pathway">
    <text evidence="5">Purine metabolism; IMP biosynthesis via de novo pathway; 5-amino-1-(5-phospho-D-ribosyl)imidazole-4-carboxamide from 5-amino-1-(5-phospho-D-ribosyl)imidazole-4-carboxylate: step 2/2.</text>
</comment>
<keyword evidence="1" id="KW-0028">Amino-acid biosynthesis</keyword>
<comment type="catalytic activity">
    <reaction evidence="5">
        <text>N(6)-(1,2-dicarboxyethyl)-AMP = fumarate + AMP</text>
        <dbReference type="Rhea" id="RHEA:16853"/>
        <dbReference type="ChEBI" id="CHEBI:29806"/>
        <dbReference type="ChEBI" id="CHEBI:57567"/>
        <dbReference type="ChEBI" id="CHEBI:456215"/>
        <dbReference type="EC" id="4.3.2.2"/>
    </reaction>
</comment>